<dbReference type="OMA" id="GYLKMAQ"/>
<keyword evidence="1 5" id="KW-0479">Metal-binding</keyword>
<dbReference type="PANTHER" id="PTHR12547">
    <property type="entry name" value="CCCH ZINC FINGER/TIS11-RELATED"/>
    <property type="match status" value="1"/>
</dbReference>
<dbReference type="Gene3D" id="4.10.1000.10">
    <property type="entry name" value="Zinc finger, CCCH-type"/>
    <property type="match status" value="2"/>
</dbReference>
<dbReference type="SUPFAM" id="SSF90229">
    <property type="entry name" value="CCCH zinc finger"/>
    <property type="match status" value="2"/>
</dbReference>
<organism evidence="9 10">
    <name type="scientific">Tetracentron sinense</name>
    <name type="common">Spur-leaf</name>
    <dbReference type="NCBI Taxonomy" id="13715"/>
    <lineage>
        <taxon>Eukaryota</taxon>
        <taxon>Viridiplantae</taxon>
        <taxon>Streptophyta</taxon>
        <taxon>Embryophyta</taxon>
        <taxon>Tracheophyta</taxon>
        <taxon>Spermatophyta</taxon>
        <taxon>Magnoliopsida</taxon>
        <taxon>Trochodendrales</taxon>
        <taxon>Trochodendraceae</taxon>
        <taxon>Tetracentron</taxon>
    </lineage>
</organism>
<keyword evidence="3 5" id="KW-0863">Zinc-finger</keyword>
<dbReference type="PANTHER" id="PTHR12547:SF162">
    <property type="entry name" value="ZINC FINGER CCCH DOMAIN-CONTAINING PROTEIN 15"/>
    <property type="match status" value="1"/>
</dbReference>
<feature type="zinc finger region" description="C3H1-type" evidence="5">
    <location>
        <begin position="284"/>
        <end position="312"/>
    </location>
</feature>
<feature type="compositionally biased region" description="Polar residues" evidence="7">
    <location>
        <begin position="1"/>
        <end position="23"/>
    </location>
</feature>
<sequence>MQKEISSTDGGNTSTTAISSPLRSHNHRISLSPPKQSDGIGFTSLYSSIFPPKTSLPNSVSLTPSASSCDEDNNNNANATENRLYLARLILEYHELVDRYSLCLTHLQETAKETEALRQENANLRMANKDLIKRFSLLTQASIHYSSISAGYPSLSIVDDFRRLCIGDNFRNSRVPEDISVCSPTSVIGSNRFERMDPGRVSLPKSISIRSSGYLKMNQAGGSNGCPSRSTNRLRVPSPVIGGTASILKIWGFVNVFATQQRVYMPEEKKDEEPLELEAYSQGMFKTELCNKWQETGTCPYEDQCQFAHGIPELRPVIRHQRYKTEVCRMVLGGDRCPYGHRCHFRHALTEQERFMGPNLN</sequence>
<dbReference type="SMART" id="SM00356">
    <property type="entry name" value="ZnF_C3H1"/>
    <property type="match status" value="2"/>
</dbReference>
<name>A0A834YEV0_TETSI</name>
<dbReference type="Pfam" id="PF00642">
    <property type="entry name" value="zf-CCCH"/>
    <property type="match status" value="1"/>
</dbReference>
<feature type="region of interest" description="Disordered" evidence="7">
    <location>
        <begin position="1"/>
        <end position="36"/>
    </location>
</feature>
<evidence type="ECO:0000256" key="1">
    <source>
        <dbReference type="ARBA" id="ARBA00022723"/>
    </source>
</evidence>
<dbReference type="GO" id="GO:0003729">
    <property type="term" value="F:mRNA binding"/>
    <property type="evidence" value="ECO:0007669"/>
    <property type="project" value="InterPro"/>
</dbReference>
<dbReference type="FunFam" id="4.10.1000.10:FF:000001">
    <property type="entry name" value="zinc finger CCCH domain-containing protein 15-like"/>
    <property type="match status" value="1"/>
</dbReference>
<keyword evidence="4 5" id="KW-0862">Zinc</keyword>
<accession>A0A834YEV0</accession>
<evidence type="ECO:0000256" key="6">
    <source>
        <dbReference type="SAM" id="Coils"/>
    </source>
</evidence>
<evidence type="ECO:0000313" key="10">
    <source>
        <dbReference type="Proteomes" id="UP000655225"/>
    </source>
</evidence>
<dbReference type="EMBL" id="JABCRI010000023">
    <property type="protein sequence ID" value="KAF8378661.1"/>
    <property type="molecule type" value="Genomic_DNA"/>
</dbReference>
<feature type="domain" description="C3H1-type" evidence="8">
    <location>
        <begin position="322"/>
        <end position="350"/>
    </location>
</feature>
<dbReference type="PROSITE" id="PS50103">
    <property type="entry name" value="ZF_C3H1"/>
    <property type="match status" value="2"/>
</dbReference>
<feature type="domain" description="C3H1-type" evidence="8">
    <location>
        <begin position="284"/>
        <end position="312"/>
    </location>
</feature>
<evidence type="ECO:0000256" key="2">
    <source>
        <dbReference type="ARBA" id="ARBA00022737"/>
    </source>
</evidence>
<gene>
    <name evidence="9" type="ORF">HHK36_030010</name>
</gene>
<reference evidence="9 10" key="1">
    <citation type="submission" date="2020-04" db="EMBL/GenBank/DDBJ databases">
        <title>Plant Genome Project.</title>
        <authorList>
            <person name="Zhang R.-G."/>
        </authorList>
    </citation>
    <scope>NUCLEOTIDE SEQUENCE [LARGE SCALE GENOMIC DNA]</scope>
    <source>
        <strain evidence="9">YNK0</strain>
        <tissue evidence="9">Leaf</tissue>
    </source>
</reference>
<dbReference type="InterPro" id="IPR045877">
    <property type="entry name" value="ZFP36-like"/>
</dbReference>
<proteinExistence type="predicted"/>
<dbReference type="GO" id="GO:0008270">
    <property type="term" value="F:zinc ion binding"/>
    <property type="evidence" value="ECO:0007669"/>
    <property type="project" value="UniProtKB-KW"/>
</dbReference>
<protein>
    <recommendedName>
        <fullName evidence="8">C3H1-type domain-containing protein</fullName>
    </recommendedName>
</protein>
<dbReference type="Proteomes" id="UP000655225">
    <property type="component" value="Unassembled WGS sequence"/>
</dbReference>
<comment type="caution">
    <text evidence="9">The sequence shown here is derived from an EMBL/GenBank/DDBJ whole genome shotgun (WGS) entry which is preliminary data.</text>
</comment>
<evidence type="ECO:0000256" key="4">
    <source>
        <dbReference type="ARBA" id="ARBA00022833"/>
    </source>
</evidence>
<keyword evidence="2" id="KW-0677">Repeat</keyword>
<evidence type="ECO:0000313" key="9">
    <source>
        <dbReference type="EMBL" id="KAF8378661.1"/>
    </source>
</evidence>
<evidence type="ECO:0000259" key="8">
    <source>
        <dbReference type="PROSITE" id="PS50103"/>
    </source>
</evidence>
<evidence type="ECO:0000256" key="3">
    <source>
        <dbReference type="ARBA" id="ARBA00022771"/>
    </source>
</evidence>
<feature type="zinc finger region" description="C3H1-type" evidence="5">
    <location>
        <begin position="322"/>
        <end position="350"/>
    </location>
</feature>
<dbReference type="AlphaFoldDB" id="A0A834YEV0"/>
<dbReference type="FunFam" id="4.10.1000.10:FF:000002">
    <property type="entry name" value="Zinc finger protein 36, C3H1 type-like 1"/>
    <property type="match status" value="1"/>
</dbReference>
<keyword evidence="10" id="KW-1185">Reference proteome</keyword>
<dbReference type="InterPro" id="IPR000571">
    <property type="entry name" value="Znf_CCCH"/>
</dbReference>
<evidence type="ECO:0000256" key="7">
    <source>
        <dbReference type="SAM" id="MobiDB-lite"/>
    </source>
</evidence>
<dbReference type="InterPro" id="IPR036855">
    <property type="entry name" value="Znf_CCCH_sf"/>
</dbReference>
<feature type="coiled-coil region" evidence="6">
    <location>
        <begin position="107"/>
        <end position="134"/>
    </location>
</feature>
<keyword evidence="6" id="KW-0175">Coiled coil</keyword>
<dbReference type="OrthoDB" id="410307at2759"/>
<evidence type="ECO:0000256" key="5">
    <source>
        <dbReference type="PROSITE-ProRule" id="PRU00723"/>
    </source>
</evidence>